<keyword evidence="2" id="KW-1133">Transmembrane helix</keyword>
<keyword evidence="4" id="KW-1185">Reference proteome</keyword>
<dbReference type="Pfam" id="PF05284">
    <property type="entry name" value="DUF736"/>
    <property type="match status" value="1"/>
</dbReference>
<evidence type="ECO:0000256" key="2">
    <source>
        <dbReference type="SAM" id="Phobius"/>
    </source>
</evidence>
<accession>A0AAC9FHS3</accession>
<feature type="compositionally biased region" description="Basic and acidic residues" evidence="1">
    <location>
        <begin position="155"/>
        <end position="170"/>
    </location>
</feature>
<organism evidence="3 4">
    <name type="scientific">Sphingopyxis macrogoltabida</name>
    <name type="common">Sphingomonas macrogoltabidus</name>
    <dbReference type="NCBI Taxonomy" id="33050"/>
    <lineage>
        <taxon>Bacteria</taxon>
        <taxon>Pseudomonadati</taxon>
        <taxon>Pseudomonadota</taxon>
        <taxon>Alphaproteobacteria</taxon>
        <taxon>Sphingomonadales</taxon>
        <taxon>Sphingomonadaceae</taxon>
        <taxon>Sphingopyxis</taxon>
    </lineage>
</organism>
<name>A0AAC9FHS3_SPHMC</name>
<reference evidence="4" key="1">
    <citation type="submission" date="2015-11" db="EMBL/GenBank/DDBJ databases">
        <title>Complete genome sequence of a polyethylene-glycol degrader Sphingopyxis macrogoltabida 203N (NBRC 111659).</title>
        <authorList>
            <person name="Yoshiyuki O."/>
            <person name="Shouta N."/>
            <person name="Nagata Y."/>
            <person name="Numata M."/>
            <person name="Tsuchikane K."/>
            <person name="Hosoyama A."/>
            <person name="Yamazoe A."/>
            <person name="Tsuda M."/>
            <person name="Fujita N."/>
            <person name="Kawai F."/>
        </authorList>
    </citation>
    <scope>NUCLEOTIDE SEQUENCE [LARGE SCALE GENOMIC DNA]</scope>
    <source>
        <strain evidence="4">203N</strain>
        <plasmid evidence="4">unnamed1</plasmid>
    </source>
</reference>
<dbReference type="AlphaFoldDB" id="A0AAC9FHS3"/>
<keyword evidence="2" id="KW-0812">Transmembrane</keyword>
<proteinExistence type="predicted"/>
<feature type="transmembrane region" description="Helical" evidence="2">
    <location>
        <begin position="12"/>
        <end position="32"/>
    </location>
</feature>
<dbReference type="EMBL" id="CP013345">
    <property type="protein sequence ID" value="AMU92805.1"/>
    <property type="molecule type" value="Genomic_DNA"/>
</dbReference>
<reference evidence="3 4" key="2">
    <citation type="journal article" date="2016" name="Genome Announc.">
        <title>Complete Genome Sequence of Sphingopyxis macrogoltabida Strain 203N (NBRC 111659), a Polyethylene Glycol Degrader.</title>
        <authorList>
            <person name="Ohtsubo Y."/>
            <person name="Nonoyama S."/>
            <person name="Nagata Y."/>
            <person name="Numata M."/>
            <person name="Tsuchikane K."/>
            <person name="Hosoyama A."/>
            <person name="Yamazoe A."/>
            <person name="Tsuda M."/>
            <person name="Fujita N."/>
            <person name="Kawai F."/>
        </authorList>
    </citation>
    <scope>NUCLEOTIDE SEQUENCE [LARGE SCALE GENOMIC DNA]</scope>
    <source>
        <strain evidence="3 4">203N</strain>
    </source>
</reference>
<dbReference type="Proteomes" id="UP000076088">
    <property type="component" value="Plasmid unnamed1"/>
</dbReference>
<feature type="region of interest" description="Disordered" evidence="1">
    <location>
        <begin position="114"/>
        <end position="170"/>
    </location>
</feature>
<gene>
    <name evidence="3" type="ORF">ATM17_31595</name>
</gene>
<evidence type="ECO:0008006" key="5">
    <source>
        <dbReference type="Google" id="ProtNLM"/>
    </source>
</evidence>
<evidence type="ECO:0000313" key="3">
    <source>
        <dbReference type="EMBL" id="AMU92805.1"/>
    </source>
</evidence>
<evidence type="ECO:0000313" key="4">
    <source>
        <dbReference type="Proteomes" id="UP000076088"/>
    </source>
</evidence>
<dbReference type="KEGG" id="smaz:LH19_27620"/>
<dbReference type="RefSeq" id="WP_054735236.1">
    <property type="nucleotide sequence ID" value="NZ_CP009430.1"/>
</dbReference>
<keyword evidence="3" id="KW-0614">Plasmid</keyword>
<keyword evidence="2" id="KW-0472">Membrane</keyword>
<protein>
    <recommendedName>
        <fullName evidence="5">DUF736 domain-containing protein</fullName>
    </recommendedName>
</protein>
<sequence>MNIGSIKENAQGIFVGKITTLTIAMTIALRVVQSANERAPKYDILALGTSRAWVKVGALFELFANGTGEAFLNGKLEDPSLASPLYVSAFRQTDGSYNLVWSRPTTRRRDLASEVAAKSDDALPPLPGEEGGEPQVQEGLGESSAEHGFGGEPQETGRKQRGKRETEAAE</sequence>
<dbReference type="InterPro" id="IPR007948">
    <property type="entry name" value="DUF736"/>
</dbReference>
<evidence type="ECO:0000256" key="1">
    <source>
        <dbReference type="SAM" id="MobiDB-lite"/>
    </source>
</evidence>
<feature type="compositionally biased region" description="Low complexity" evidence="1">
    <location>
        <begin position="133"/>
        <end position="142"/>
    </location>
</feature>
<geneLocation type="plasmid" evidence="3 4">
    <name>unnamed1</name>
</geneLocation>